<dbReference type="GO" id="GO:0003677">
    <property type="term" value="F:DNA binding"/>
    <property type="evidence" value="ECO:0007669"/>
    <property type="project" value="UniProtKB-KW"/>
</dbReference>
<keyword evidence="4 12" id="KW-0418">Kinase</keyword>
<dbReference type="GO" id="GO:0005524">
    <property type="term" value="F:ATP binding"/>
    <property type="evidence" value="ECO:0007669"/>
    <property type="project" value="UniProtKB-UniRule"/>
</dbReference>
<keyword evidence="2 12" id="KW-0479">Metal-binding</keyword>
<dbReference type="InterPro" id="IPR029056">
    <property type="entry name" value="Ribokinase-like"/>
</dbReference>
<evidence type="ECO:0000256" key="7">
    <source>
        <dbReference type="ARBA" id="ARBA00022958"/>
    </source>
</evidence>
<feature type="active site" description="Proton acceptor" evidence="12">
    <location>
        <position position="574"/>
    </location>
</feature>
<feature type="binding site" evidence="12">
    <location>
        <position position="568"/>
    </location>
    <ligand>
        <name>K(+)</name>
        <dbReference type="ChEBI" id="CHEBI:29103"/>
    </ligand>
</feature>
<feature type="binding site" evidence="12">
    <location>
        <position position="604"/>
    </location>
    <ligand>
        <name>K(+)</name>
        <dbReference type="ChEBI" id="CHEBI:29103"/>
    </ligand>
</feature>
<evidence type="ECO:0000256" key="11">
    <source>
        <dbReference type="ARBA" id="ARBA00023277"/>
    </source>
</evidence>
<dbReference type="InterPro" id="IPR028082">
    <property type="entry name" value="Peripla_BP_I"/>
</dbReference>
<keyword evidence="10" id="KW-0804">Transcription</keyword>
<dbReference type="Gene3D" id="1.10.260.40">
    <property type="entry name" value="lambda repressor-like DNA-binding domains"/>
    <property type="match status" value="1"/>
</dbReference>
<dbReference type="Pfam" id="PF00356">
    <property type="entry name" value="LacI"/>
    <property type="match status" value="1"/>
</dbReference>
<evidence type="ECO:0000256" key="5">
    <source>
        <dbReference type="ARBA" id="ARBA00022840"/>
    </source>
</evidence>
<proteinExistence type="inferred from homology"/>
<dbReference type="SUPFAM" id="SSF47413">
    <property type="entry name" value="lambda repressor-like DNA-binding domains"/>
    <property type="match status" value="1"/>
</dbReference>
<dbReference type="EMBL" id="JAAIUO010000005">
    <property type="protein sequence ID" value="NSK14889.1"/>
    <property type="molecule type" value="Genomic_DNA"/>
</dbReference>
<evidence type="ECO:0000256" key="2">
    <source>
        <dbReference type="ARBA" id="ARBA00022723"/>
    </source>
</evidence>
<dbReference type="SUPFAM" id="SSF53822">
    <property type="entry name" value="Periplasmic binding protein-like I"/>
    <property type="match status" value="1"/>
</dbReference>
<feature type="binding site" evidence="12">
    <location>
        <position position="574"/>
    </location>
    <ligand>
        <name>substrate</name>
    </ligand>
</feature>
<dbReference type="Proteomes" id="UP000528555">
    <property type="component" value="Unassembled WGS sequence"/>
</dbReference>
<dbReference type="InterPro" id="IPR010982">
    <property type="entry name" value="Lambda_DNA-bd_dom_sf"/>
</dbReference>
<comment type="pathway">
    <text evidence="12">Carbohydrate metabolism; D-ribose degradation; D-ribose 5-phosphate from beta-D-ribopyranose: step 2/2.</text>
</comment>
<dbReference type="GO" id="GO:0006355">
    <property type="term" value="P:regulation of DNA-templated transcription"/>
    <property type="evidence" value="ECO:0007669"/>
    <property type="project" value="InterPro"/>
</dbReference>
<name>A0A850HS51_9FIRM</name>
<dbReference type="InterPro" id="IPR011611">
    <property type="entry name" value="PfkB_dom"/>
</dbReference>
<dbReference type="PROSITE" id="PS50932">
    <property type="entry name" value="HTH_LACI_2"/>
    <property type="match status" value="1"/>
</dbReference>
<dbReference type="CDD" id="cd01392">
    <property type="entry name" value="HTH_LacI"/>
    <property type="match status" value="1"/>
</dbReference>
<evidence type="ECO:0000256" key="10">
    <source>
        <dbReference type="ARBA" id="ARBA00023163"/>
    </source>
</evidence>
<evidence type="ECO:0000256" key="4">
    <source>
        <dbReference type="ARBA" id="ARBA00022777"/>
    </source>
</evidence>
<dbReference type="Gene3D" id="3.40.50.2300">
    <property type="match status" value="2"/>
</dbReference>
<evidence type="ECO:0000313" key="15">
    <source>
        <dbReference type="EMBL" id="NVH58663.1"/>
    </source>
</evidence>
<dbReference type="UniPathway" id="UPA00916">
    <property type="reaction ID" value="UER00889"/>
</dbReference>
<dbReference type="InterPro" id="IPR000843">
    <property type="entry name" value="HTH_LacI"/>
</dbReference>
<comment type="cofactor">
    <cofactor evidence="12">
        <name>Mg(2+)</name>
        <dbReference type="ChEBI" id="CHEBI:18420"/>
    </cofactor>
    <text evidence="12">Requires a divalent cation, most likely magnesium in vivo, as an electrophilic catalyst to aid phosphoryl group transfer. It is the chelate of the metal and the nucleotide that is the actual substrate.</text>
</comment>
<dbReference type="InterPro" id="IPR011877">
    <property type="entry name" value="Ribokinase"/>
</dbReference>
<accession>A0A850HS51</accession>
<evidence type="ECO:0000256" key="3">
    <source>
        <dbReference type="ARBA" id="ARBA00022741"/>
    </source>
</evidence>
<keyword evidence="12" id="KW-0963">Cytoplasm</keyword>
<feature type="binding site" evidence="12">
    <location>
        <begin position="365"/>
        <end position="369"/>
    </location>
    <ligand>
        <name>substrate</name>
    </ligand>
</feature>
<evidence type="ECO:0000256" key="12">
    <source>
        <dbReference type="HAMAP-Rule" id="MF_01987"/>
    </source>
</evidence>
<evidence type="ECO:0000313" key="14">
    <source>
        <dbReference type="EMBL" id="NSK14889.1"/>
    </source>
</evidence>
<dbReference type="SUPFAM" id="SSF53613">
    <property type="entry name" value="Ribokinase-like"/>
    <property type="match status" value="1"/>
</dbReference>
<feature type="binding site" evidence="12">
    <location>
        <position position="607"/>
    </location>
    <ligand>
        <name>K(+)</name>
        <dbReference type="ChEBI" id="CHEBI:29103"/>
    </ligand>
</feature>
<dbReference type="GO" id="GO:0004747">
    <property type="term" value="F:ribokinase activity"/>
    <property type="evidence" value="ECO:0007669"/>
    <property type="project" value="UniProtKB-UniRule"/>
</dbReference>
<reference evidence="16 17" key="1">
    <citation type="journal article" date="2020" name="Cell Host Microbe">
        <title>Functional and Genomic Variation between Human-Derived Isolates of Lachnospiraceae Reveals Inter- and Intra-Species Diversity.</title>
        <authorList>
            <person name="Sorbara M.T."/>
            <person name="Littmann E.R."/>
            <person name="Fontana E."/>
            <person name="Moody T.U."/>
            <person name="Kohout C.E."/>
            <person name="Gjonbalaj M."/>
            <person name="Eaton V."/>
            <person name="Seok R."/>
            <person name="Leiner I.M."/>
            <person name="Pamer E.G."/>
        </authorList>
    </citation>
    <scope>NUCLEOTIDE SEQUENCE [LARGE SCALE GENOMIC DNA]</scope>
    <source>
        <strain evidence="15 16">MSK.17.11</strain>
        <strain evidence="14 17">MSK.17.38</strain>
    </source>
</reference>
<dbReference type="InterPro" id="IPR046335">
    <property type="entry name" value="LacI/GalR-like_sensor"/>
</dbReference>
<dbReference type="Proteomes" id="UP000701680">
    <property type="component" value="Unassembled WGS sequence"/>
</dbReference>
<keyword evidence="6 12" id="KW-0460">Magnesium</keyword>
<dbReference type="EMBL" id="JAAITX010000005">
    <property type="protein sequence ID" value="NVH58663.1"/>
    <property type="molecule type" value="Genomic_DNA"/>
</dbReference>
<dbReference type="GO" id="GO:0046872">
    <property type="term" value="F:metal ion binding"/>
    <property type="evidence" value="ECO:0007669"/>
    <property type="project" value="UniProtKB-KW"/>
</dbReference>
<protein>
    <recommendedName>
        <fullName evidence="12">Ribokinase</fullName>
        <shortName evidence="12">RK</shortName>
        <ecNumber evidence="12">2.7.1.15</ecNumber>
    </recommendedName>
</protein>
<comment type="function">
    <text evidence="12">Catalyzes the phosphorylation of ribose at O-5 in a reaction requiring ATP and magnesium. The resulting D-ribose-5-phosphate can then be used either for sythesis of nucleotides, histidine, and tryptophan, or as a component of the pentose phosphate pathway.</text>
</comment>
<comment type="subunit">
    <text evidence="12">Homodimer.</text>
</comment>
<keyword evidence="8" id="KW-0805">Transcription regulation</keyword>
<comment type="caution">
    <text evidence="15">The sequence shown here is derived from an EMBL/GenBank/DDBJ whole genome shotgun (WGS) entry which is preliminary data.</text>
</comment>
<evidence type="ECO:0000256" key="6">
    <source>
        <dbReference type="ARBA" id="ARBA00022842"/>
    </source>
</evidence>
<organism evidence="15 16">
    <name type="scientific">Dorea phocaeensis</name>
    <dbReference type="NCBI Taxonomy" id="2040291"/>
    <lineage>
        <taxon>Bacteria</taxon>
        <taxon>Bacillati</taxon>
        <taxon>Bacillota</taxon>
        <taxon>Clostridia</taxon>
        <taxon>Lachnospirales</taxon>
        <taxon>Lachnospiraceae</taxon>
        <taxon>Dorea</taxon>
    </lineage>
</organism>
<dbReference type="PROSITE" id="PS00356">
    <property type="entry name" value="HTH_LACI_1"/>
    <property type="match status" value="1"/>
</dbReference>
<reference evidence="15" key="2">
    <citation type="submission" date="2020-02" db="EMBL/GenBank/DDBJ databases">
        <authorList>
            <person name="Littmann E."/>
            <person name="Sorbara M."/>
        </authorList>
    </citation>
    <scope>NUCLEOTIDE SEQUENCE</scope>
    <source>
        <strain evidence="15">MSK.17.11</strain>
        <strain evidence="14">MSK.17.38</strain>
    </source>
</reference>
<evidence type="ECO:0000256" key="1">
    <source>
        <dbReference type="ARBA" id="ARBA00022679"/>
    </source>
</evidence>
<evidence type="ECO:0000313" key="17">
    <source>
        <dbReference type="Proteomes" id="UP000701680"/>
    </source>
</evidence>
<feature type="domain" description="HTH lacI-type" evidence="13">
    <location>
        <begin position="1"/>
        <end position="47"/>
    </location>
</feature>
<dbReference type="CDD" id="cd01174">
    <property type="entry name" value="ribokinase"/>
    <property type="match status" value="1"/>
</dbReference>
<dbReference type="GO" id="GO:0005829">
    <property type="term" value="C:cytosol"/>
    <property type="evidence" value="ECO:0007669"/>
    <property type="project" value="TreeGrafter"/>
</dbReference>
<keyword evidence="3 12" id="KW-0547">Nucleotide-binding</keyword>
<dbReference type="RefSeq" id="WP_173814803.1">
    <property type="nucleotide sequence ID" value="NZ_JAAITX010000005.1"/>
</dbReference>
<comment type="subcellular location">
    <subcellularLocation>
        <location evidence="12">Cytoplasm</location>
    </subcellularLocation>
</comment>
<keyword evidence="9" id="KW-0238">DNA-binding</keyword>
<dbReference type="AlphaFoldDB" id="A0A850HS51"/>
<feature type="binding site" evidence="12">
    <location>
        <position position="609"/>
    </location>
    <ligand>
        <name>K(+)</name>
        <dbReference type="ChEBI" id="CHEBI:29103"/>
    </ligand>
</feature>
<dbReference type="InterPro" id="IPR002139">
    <property type="entry name" value="Ribo/fructo_kinase"/>
</dbReference>
<feature type="binding site" evidence="12">
    <location>
        <begin position="542"/>
        <end position="547"/>
    </location>
    <ligand>
        <name>ATP</name>
        <dbReference type="ChEBI" id="CHEBI:30616"/>
    </ligand>
</feature>
<dbReference type="PRINTS" id="PR00990">
    <property type="entry name" value="RIBOKINASE"/>
</dbReference>
<dbReference type="Gene3D" id="3.40.1190.20">
    <property type="match status" value="1"/>
</dbReference>
<comment type="activity regulation">
    <text evidence="12">Activated by a monovalent cation that binds near, but not in, the active site. The most likely occupant of the site in vivo is potassium. Ion binding induces a conformational change that may alter substrate affinity.</text>
</comment>
<comment type="similarity">
    <text evidence="12">Belongs to the carbohydrate kinase PfkB family. Ribokinase subfamily.</text>
</comment>
<keyword evidence="11 12" id="KW-0119">Carbohydrate metabolism</keyword>
<dbReference type="SMART" id="SM00354">
    <property type="entry name" value="HTH_LACI"/>
    <property type="match status" value="1"/>
</dbReference>
<evidence type="ECO:0000256" key="8">
    <source>
        <dbReference type="ARBA" id="ARBA00023015"/>
    </source>
</evidence>
<comment type="catalytic activity">
    <reaction evidence="12">
        <text>D-ribose + ATP = D-ribose 5-phosphate + ADP + H(+)</text>
        <dbReference type="Rhea" id="RHEA:13697"/>
        <dbReference type="ChEBI" id="CHEBI:15378"/>
        <dbReference type="ChEBI" id="CHEBI:30616"/>
        <dbReference type="ChEBI" id="CHEBI:47013"/>
        <dbReference type="ChEBI" id="CHEBI:78346"/>
        <dbReference type="ChEBI" id="CHEBI:456216"/>
        <dbReference type="EC" id="2.7.1.15"/>
    </reaction>
</comment>
<dbReference type="EC" id="2.7.1.15" evidence="12"/>
<dbReference type="GO" id="GO:0019303">
    <property type="term" value="P:D-ribose catabolic process"/>
    <property type="evidence" value="ECO:0007669"/>
    <property type="project" value="UniProtKB-UniRule"/>
</dbReference>
<gene>
    <name evidence="12" type="primary">rbsK</name>
    <name evidence="15" type="ORF">G5A66_08395</name>
    <name evidence="14" type="ORF">G5A75_08415</name>
</gene>
<evidence type="ECO:0000259" key="13">
    <source>
        <dbReference type="PROSITE" id="PS50932"/>
    </source>
</evidence>
<dbReference type="Pfam" id="PF13377">
    <property type="entry name" value="Peripla_BP_3"/>
    <property type="match status" value="1"/>
</dbReference>
<feature type="binding site" evidence="12">
    <location>
        <position position="510"/>
    </location>
    <ligand>
        <name>ATP</name>
        <dbReference type="ChEBI" id="CHEBI:30616"/>
    </ligand>
</feature>
<comment type="caution">
    <text evidence="12">Lacks conserved residue(s) required for the propagation of feature annotation.</text>
</comment>
<dbReference type="PANTHER" id="PTHR10584:SF166">
    <property type="entry name" value="RIBOKINASE"/>
    <property type="match status" value="1"/>
</dbReference>
<keyword evidence="7 12" id="KW-0630">Potassium</keyword>
<dbReference type="HAMAP" id="MF_01987">
    <property type="entry name" value="Ribokinase"/>
    <property type="match status" value="1"/>
</dbReference>
<feature type="binding site" evidence="12">
    <location>
        <begin position="337"/>
        <end position="339"/>
    </location>
    <ligand>
        <name>substrate</name>
    </ligand>
</feature>
<dbReference type="Pfam" id="PF00294">
    <property type="entry name" value="PfkB"/>
    <property type="match status" value="1"/>
</dbReference>
<feature type="binding site" evidence="12">
    <location>
        <position position="466"/>
    </location>
    <ligand>
        <name>substrate</name>
    </ligand>
</feature>
<keyword evidence="5 12" id="KW-0067">ATP-binding</keyword>
<feature type="binding site" evidence="12">
    <location>
        <position position="570"/>
    </location>
    <ligand>
        <name>K(+)</name>
        <dbReference type="ChEBI" id="CHEBI:29103"/>
    </ligand>
</feature>
<evidence type="ECO:0000313" key="16">
    <source>
        <dbReference type="Proteomes" id="UP000528555"/>
    </source>
</evidence>
<dbReference type="PANTHER" id="PTHR10584">
    <property type="entry name" value="SUGAR KINASE"/>
    <property type="match status" value="1"/>
</dbReference>
<keyword evidence="1 12" id="KW-0808">Transferase</keyword>
<evidence type="ECO:0000256" key="9">
    <source>
        <dbReference type="ARBA" id="ARBA00023125"/>
    </source>
</evidence>
<keyword evidence="16" id="KW-1185">Reference proteome</keyword>
<sequence>MNINDIARLAGVSASTVSKVMNGKDNDISEATRTKVLKIIEEEQYVPYFKYMDKEGLRPHVIGLIIRKNHRERENIVLHVEQAARARGYGVLVSYVDDIDDIQTCVNELIKKRVSGLMIDSVQKIHCGKLDKAAVYFTQTKKFETNQGCTFYYSLTEAGRLAADRLIEEGHKKIACITKTADEAVIEGYKQALQNQNIRVQPLCMYSGETLEDIEKYGLNQCISQNVTAIICGSPEVTCCVWKMLERMKMVIPDEFSVISVGDGELLNILGDGITGVEFPVKDMSSRMVKLLCRMIDQDEKMRVTEKFPPRTIERNSIVSPAREKQGDMIIVVGSMNMDITTEVTRLPIGGETQIAERLFVFPGGKGGNQAVGAGKLGGQVHMIGCLGQDMDGKQLYTSLFENHVHMDGVLFDKTSVSGKAYINVDEAGESTIVVYQGANKNLNIEQIKRCRYLFQKAKYCLISLEIPEEVVEYTIKTCERNQVQVILKPSGVKKIKKELLSGITYFVPNEKELGLLVPEEGTMEEKVKRLRNSGVKNVIVTMGERGCYLENDEMSRYFSGSGFEAIDTTGGADSFISALAVLLSEGKSLVYAIGFAIYASGITVTRYGVQPALPERKSVDIFEDEIIEKYKLVEEEK</sequence>
<dbReference type="CDD" id="cd06267">
    <property type="entry name" value="PBP1_LacI_sugar_binding-like"/>
    <property type="match status" value="1"/>
</dbReference>